<sequence length="121" mass="13577">MDESTDAEIAAGFRPVLALVEECERLGDVLDRLQDATDPAAVRERDAAGERFAFLNEEICRATAKALKGIGLWHGAAMIDAGLAIPHEVWEDLVEQYPPYPPVVPSLELRPRRTWRARRNR</sequence>
<dbReference type="EMBL" id="BAAAQF010000005">
    <property type="protein sequence ID" value="GAA1673196.1"/>
    <property type="molecule type" value="Genomic_DNA"/>
</dbReference>
<accession>A0ABP4SHV1</accession>
<dbReference type="RefSeq" id="WP_344485075.1">
    <property type="nucleotide sequence ID" value="NZ_BAAAQF010000005.1"/>
</dbReference>
<evidence type="ECO:0008006" key="3">
    <source>
        <dbReference type="Google" id="ProtNLM"/>
    </source>
</evidence>
<reference evidence="2" key="1">
    <citation type="journal article" date="2019" name="Int. J. Syst. Evol. Microbiol.">
        <title>The Global Catalogue of Microorganisms (GCM) 10K type strain sequencing project: providing services to taxonomists for standard genome sequencing and annotation.</title>
        <authorList>
            <consortium name="The Broad Institute Genomics Platform"/>
            <consortium name="The Broad Institute Genome Sequencing Center for Infectious Disease"/>
            <person name="Wu L."/>
            <person name="Ma J."/>
        </authorList>
    </citation>
    <scope>NUCLEOTIDE SEQUENCE [LARGE SCALE GENOMIC DNA]</scope>
    <source>
        <strain evidence="2">JCM 16001</strain>
    </source>
</reference>
<comment type="caution">
    <text evidence="1">The sequence shown here is derived from an EMBL/GenBank/DDBJ whole genome shotgun (WGS) entry which is preliminary data.</text>
</comment>
<gene>
    <name evidence="1" type="ORF">GCM10009830_19360</name>
</gene>
<evidence type="ECO:0000313" key="1">
    <source>
        <dbReference type="EMBL" id="GAA1673196.1"/>
    </source>
</evidence>
<proteinExistence type="predicted"/>
<protein>
    <recommendedName>
        <fullName evidence="3">DUF222 domain-containing protein</fullName>
    </recommendedName>
</protein>
<keyword evidence="2" id="KW-1185">Reference proteome</keyword>
<organism evidence="1 2">
    <name type="scientific">Glycomyces endophyticus</name>
    <dbReference type="NCBI Taxonomy" id="480996"/>
    <lineage>
        <taxon>Bacteria</taxon>
        <taxon>Bacillati</taxon>
        <taxon>Actinomycetota</taxon>
        <taxon>Actinomycetes</taxon>
        <taxon>Glycomycetales</taxon>
        <taxon>Glycomycetaceae</taxon>
        <taxon>Glycomyces</taxon>
    </lineage>
</organism>
<name>A0ABP4SHV1_9ACTN</name>
<evidence type="ECO:0000313" key="2">
    <source>
        <dbReference type="Proteomes" id="UP001499851"/>
    </source>
</evidence>
<dbReference type="Proteomes" id="UP001499851">
    <property type="component" value="Unassembled WGS sequence"/>
</dbReference>